<accession>A0ABW4TRW0</accession>
<comment type="caution">
    <text evidence="3">The sequence shown here is derived from an EMBL/GenBank/DDBJ whole genome shotgun (WGS) entry which is preliminary data.</text>
</comment>
<evidence type="ECO:0000256" key="2">
    <source>
        <dbReference type="SAM" id="SignalP"/>
    </source>
</evidence>
<protein>
    <recommendedName>
        <fullName evidence="5">DUF4148 domain-containing protein</fullName>
    </recommendedName>
</protein>
<sequence length="104" mass="12123">MKILLMLAALGLTTVAAAAPADAQVNRRQYSQERRIDQGIRSGRITPREAARLQRNQGRINGAEQRMRASGGRLTYRERQRLDNRQDRASGRIYRQKNDRRRYR</sequence>
<reference evidence="4" key="1">
    <citation type="journal article" date="2019" name="Int. J. Syst. Evol. Microbiol.">
        <title>The Global Catalogue of Microorganisms (GCM) 10K type strain sequencing project: providing services to taxonomists for standard genome sequencing and annotation.</title>
        <authorList>
            <consortium name="The Broad Institute Genomics Platform"/>
            <consortium name="The Broad Institute Genome Sequencing Center for Infectious Disease"/>
            <person name="Wu L."/>
            <person name="Ma J."/>
        </authorList>
    </citation>
    <scope>NUCLEOTIDE SEQUENCE [LARGE SCALE GENOMIC DNA]</scope>
    <source>
        <strain evidence="4">CGMCC 1.12702</strain>
    </source>
</reference>
<proteinExistence type="predicted"/>
<feature type="compositionally biased region" description="Basic and acidic residues" evidence="1">
    <location>
        <begin position="75"/>
        <end position="90"/>
    </location>
</feature>
<dbReference type="EMBL" id="JBHUGS010000001">
    <property type="protein sequence ID" value="MFD1949412.1"/>
    <property type="molecule type" value="Genomic_DNA"/>
</dbReference>
<organism evidence="3 4">
    <name type="scientific">Sphingomonas arantia</name>
    <dbReference type="NCBI Taxonomy" id="1460676"/>
    <lineage>
        <taxon>Bacteria</taxon>
        <taxon>Pseudomonadati</taxon>
        <taxon>Pseudomonadota</taxon>
        <taxon>Alphaproteobacteria</taxon>
        <taxon>Sphingomonadales</taxon>
        <taxon>Sphingomonadaceae</taxon>
        <taxon>Sphingomonas</taxon>
    </lineage>
</organism>
<evidence type="ECO:0000313" key="4">
    <source>
        <dbReference type="Proteomes" id="UP001597400"/>
    </source>
</evidence>
<keyword evidence="4" id="KW-1185">Reference proteome</keyword>
<feature type="region of interest" description="Disordered" evidence="1">
    <location>
        <begin position="22"/>
        <end position="104"/>
    </location>
</feature>
<keyword evidence="2" id="KW-0732">Signal</keyword>
<feature type="signal peptide" evidence="2">
    <location>
        <begin position="1"/>
        <end position="18"/>
    </location>
</feature>
<evidence type="ECO:0000313" key="3">
    <source>
        <dbReference type="EMBL" id="MFD1949412.1"/>
    </source>
</evidence>
<feature type="chain" id="PRO_5046951770" description="DUF4148 domain-containing protein" evidence="2">
    <location>
        <begin position="19"/>
        <end position="104"/>
    </location>
</feature>
<feature type="compositionally biased region" description="Basic residues" evidence="1">
    <location>
        <begin position="94"/>
        <end position="104"/>
    </location>
</feature>
<dbReference type="Proteomes" id="UP001597400">
    <property type="component" value="Unassembled WGS sequence"/>
</dbReference>
<gene>
    <name evidence="3" type="ORF">ACFSGX_01360</name>
</gene>
<evidence type="ECO:0000256" key="1">
    <source>
        <dbReference type="SAM" id="MobiDB-lite"/>
    </source>
</evidence>
<evidence type="ECO:0008006" key="5">
    <source>
        <dbReference type="Google" id="ProtNLM"/>
    </source>
</evidence>
<dbReference type="RefSeq" id="WP_380926909.1">
    <property type="nucleotide sequence ID" value="NZ_JBHUGS010000001.1"/>
</dbReference>
<name>A0ABW4TRW0_9SPHN</name>